<dbReference type="AlphaFoldDB" id="A0A1I4DF49"/>
<evidence type="ECO:0000313" key="4">
    <source>
        <dbReference type="Proteomes" id="UP000198928"/>
    </source>
</evidence>
<feature type="chain" id="PRO_5039180224" evidence="2">
    <location>
        <begin position="21"/>
        <end position="190"/>
    </location>
</feature>
<accession>A0A1I4DF49</accession>
<name>A0A1I4DF49_9ACTN</name>
<protein>
    <submittedName>
        <fullName evidence="3">Uncharacterized protein</fullName>
    </submittedName>
</protein>
<evidence type="ECO:0000256" key="1">
    <source>
        <dbReference type="SAM" id="MobiDB-lite"/>
    </source>
</evidence>
<feature type="signal peptide" evidence="2">
    <location>
        <begin position="1"/>
        <end position="20"/>
    </location>
</feature>
<reference evidence="4" key="1">
    <citation type="submission" date="2016-10" db="EMBL/GenBank/DDBJ databases">
        <authorList>
            <person name="Varghese N."/>
            <person name="Submissions S."/>
        </authorList>
    </citation>
    <scope>NUCLEOTIDE SEQUENCE [LARGE SCALE GENOMIC DNA]</scope>
    <source>
        <strain evidence="4">PL19</strain>
    </source>
</reference>
<keyword evidence="2" id="KW-0732">Signal</keyword>
<dbReference type="Proteomes" id="UP000198928">
    <property type="component" value="Unassembled WGS sequence"/>
</dbReference>
<feature type="compositionally biased region" description="Pro residues" evidence="1">
    <location>
        <begin position="77"/>
        <end position="97"/>
    </location>
</feature>
<proteinExistence type="predicted"/>
<dbReference type="RefSeq" id="WP_139238118.1">
    <property type="nucleotide sequence ID" value="NZ_FOSG01000010.1"/>
</dbReference>
<evidence type="ECO:0000256" key="2">
    <source>
        <dbReference type="SAM" id="SignalP"/>
    </source>
</evidence>
<evidence type="ECO:0000313" key="3">
    <source>
        <dbReference type="EMBL" id="SFK90726.1"/>
    </source>
</evidence>
<feature type="region of interest" description="Disordered" evidence="1">
    <location>
        <begin position="33"/>
        <end position="109"/>
    </location>
</feature>
<dbReference type="EMBL" id="FOSG01000010">
    <property type="protein sequence ID" value="SFK90726.1"/>
    <property type="molecule type" value="Genomic_DNA"/>
</dbReference>
<keyword evidence="4" id="KW-1185">Reference proteome</keyword>
<organism evidence="3 4">
    <name type="scientific">Streptomyces pini</name>
    <dbReference type="NCBI Taxonomy" id="1520580"/>
    <lineage>
        <taxon>Bacteria</taxon>
        <taxon>Bacillati</taxon>
        <taxon>Actinomycetota</taxon>
        <taxon>Actinomycetes</taxon>
        <taxon>Kitasatosporales</taxon>
        <taxon>Streptomycetaceae</taxon>
        <taxon>Streptomyces</taxon>
    </lineage>
</organism>
<sequence length="190" mass="19695">MPRYLRYVLLWLSCTSLSVTTVSLTVQFVVGTTRPTPPVARDTPGTVVSSATASAEPSRSPTPTPTPSPTRRASSPTPAPKPTPSPTTRPATRPTPSPTANTEGGEEGCRTAGAEVRTFQTTGGRASIRFGSSGACLVSALPAGGFTAATRRGGPRELTVVFTGDSFRSQIEVTSPTPSSYNVAVRESTL</sequence>
<gene>
    <name evidence="3" type="ORF">SAMN05192584_11038</name>
</gene>
<feature type="compositionally biased region" description="Low complexity" evidence="1">
    <location>
        <begin position="49"/>
        <end position="59"/>
    </location>
</feature>